<dbReference type="GO" id="GO:0010181">
    <property type="term" value="F:FMN binding"/>
    <property type="evidence" value="ECO:0007669"/>
    <property type="project" value="TreeGrafter"/>
</dbReference>
<protein>
    <recommendedName>
        <fullName evidence="5">Oxidoreductase FAD/NAD(P)-binding domain-containing protein</fullName>
    </recommendedName>
</protein>
<dbReference type="SUPFAM" id="SSF52343">
    <property type="entry name" value="Ferredoxin reductase-like, C-terminal NADP-linked domain"/>
    <property type="match status" value="1"/>
</dbReference>
<dbReference type="EMBL" id="JABANM010035770">
    <property type="protein sequence ID" value="KAF4695945.1"/>
    <property type="molecule type" value="Genomic_DNA"/>
</dbReference>
<dbReference type="Proteomes" id="UP000574390">
    <property type="component" value="Unassembled WGS sequence"/>
</dbReference>
<keyword evidence="2" id="KW-0285">Flavoprotein</keyword>
<feature type="region of interest" description="Disordered" evidence="4">
    <location>
        <begin position="320"/>
        <end position="347"/>
    </location>
</feature>
<dbReference type="GO" id="GO:0005829">
    <property type="term" value="C:cytosol"/>
    <property type="evidence" value="ECO:0007669"/>
    <property type="project" value="TreeGrafter"/>
</dbReference>
<evidence type="ECO:0000256" key="2">
    <source>
        <dbReference type="ARBA" id="ARBA00022630"/>
    </source>
</evidence>
<feature type="domain" description="Oxidoreductase FAD/NAD(P)-binding" evidence="5">
    <location>
        <begin position="11"/>
        <end position="88"/>
    </location>
</feature>
<organism evidence="6 7">
    <name type="scientific">Perkinsus olseni</name>
    <name type="common">Perkinsus atlanticus</name>
    <dbReference type="NCBI Taxonomy" id="32597"/>
    <lineage>
        <taxon>Eukaryota</taxon>
        <taxon>Sar</taxon>
        <taxon>Alveolata</taxon>
        <taxon>Perkinsozoa</taxon>
        <taxon>Perkinsea</taxon>
        <taxon>Perkinsida</taxon>
        <taxon>Perkinsidae</taxon>
        <taxon>Perkinsus</taxon>
    </lineage>
</organism>
<dbReference type="PANTHER" id="PTHR19384:SF109">
    <property type="entry name" value="SULFITE REDUCTASE [NADPH] FLAVOPROTEIN COMPONENT"/>
    <property type="match status" value="1"/>
</dbReference>
<dbReference type="Pfam" id="PF00175">
    <property type="entry name" value="NAD_binding_1"/>
    <property type="match status" value="1"/>
</dbReference>
<comment type="cofactor">
    <cofactor evidence="1">
        <name>FAD</name>
        <dbReference type="ChEBI" id="CHEBI:57692"/>
    </cofactor>
</comment>
<dbReference type="Gene3D" id="1.10.10.10">
    <property type="entry name" value="Winged helix-like DNA-binding domain superfamily/Winged helix DNA-binding domain"/>
    <property type="match status" value="1"/>
</dbReference>
<proteinExistence type="predicted"/>
<keyword evidence="3" id="KW-0274">FAD</keyword>
<feature type="compositionally biased region" description="Gly residues" evidence="4">
    <location>
        <begin position="337"/>
        <end position="346"/>
    </location>
</feature>
<dbReference type="InterPro" id="IPR036388">
    <property type="entry name" value="WH-like_DNA-bd_sf"/>
</dbReference>
<accession>A0A7J6PIJ1</accession>
<dbReference type="PRINTS" id="PR00371">
    <property type="entry name" value="FPNCR"/>
</dbReference>
<dbReference type="Gene3D" id="3.40.50.80">
    <property type="entry name" value="Nucleotide-binding domain of ferredoxin-NADP reductase (FNR) module"/>
    <property type="match status" value="1"/>
</dbReference>
<evidence type="ECO:0000256" key="4">
    <source>
        <dbReference type="SAM" id="MobiDB-lite"/>
    </source>
</evidence>
<evidence type="ECO:0000313" key="7">
    <source>
        <dbReference type="Proteomes" id="UP000574390"/>
    </source>
</evidence>
<gene>
    <name evidence="6" type="ORF">FOZ62_017909</name>
</gene>
<evidence type="ECO:0000259" key="5">
    <source>
        <dbReference type="Pfam" id="PF00175"/>
    </source>
</evidence>
<comment type="caution">
    <text evidence="6">The sequence shown here is derived from an EMBL/GenBank/DDBJ whole genome shotgun (WGS) entry which is preliminary data.</text>
</comment>
<dbReference type="InterPro" id="IPR001433">
    <property type="entry name" value="OxRdtase_FAD/NAD-bd"/>
</dbReference>
<reference evidence="6 7" key="1">
    <citation type="submission" date="2020-04" db="EMBL/GenBank/DDBJ databases">
        <title>Perkinsus olseni comparative genomics.</title>
        <authorList>
            <person name="Bogema D.R."/>
        </authorList>
    </citation>
    <scope>NUCLEOTIDE SEQUENCE [LARGE SCALE GENOMIC DNA]</scope>
    <source>
        <strain evidence="6">ATCC PRA-205</strain>
    </source>
</reference>
<evidence type="ECO:0000256" key="1">
    <source>
        <dbReference type="ARBA" id="ARBA00001974"/>
    </source>
</evidence>
<feature type="non-terminal residue" evidence="6">
    <location>
        <position position="625"/>
    </location>
</feature>
<dbReference type="PANTHER" id="PTHR19384">
    <property type="entry name" value="NITRIC OXIDE SYNTHASE-RELATED"/>
    <property type="match status" value="1"/>
</dbReference>
<dbReference type="InterPro" id="IPR001709">
    <property type="entry name" value="Flavoprot_Pyr_Nucl_cyt_Rdtase"/>
</dbReference>
<dbReference type="AlphaFoldDB" id="A0A7J6PIJ1"/>
<sequence length="625" mass="70312">ERAWMKRQGIQTGPMWLFYGCRHQNKDYIFGNELEGFVKEGAITELHPAFSRDQKEKVYVQNKIDENSARVYEDLIKKGGYFYLCGQAGQVENDIRSAVYRAIAKGENVSMEKAKAIFEDLADNDRYCPEVFGPLVLVVSPHSGMRVDEETLADYAEQLASSLDWAAGEENQGNIARRAMRTVLHALAGLEGESDYHMKTVVGQELAEYPSFIADTVKLAMLSSKRIAVALDSGRGGADAVAYSLKLLRQITEMYRGELGPNNGVTATSSSMASPSDSELSSSAEVDEKEDNLHRVAVILPVLQEVAAFTRKFSKYLDSHHRVSGSSEESDADDGNGSMGGGGGGSSHYHRYEQRVLDALREEFIRIRRDTRYDKALMPGLFVVLVEIMQICTAMEQPAALEPILRNVDERYLDICPNSIRVKTQYFWARHRLFQSRLPDAEHRLDDALKYCPDGHINAKQRILNLLIPCKVRKGILPSRELLERNQLAARWAPLLKAMRQGNLAEYERCRTEALSFDDEAGSGRQILPFFLDGMLVWCVYRNLLERTMTIYGSNQVPVAVVTAALRVSENDEDGHVCDTYAEGIVGRLLLYGYCKGYISYELKTLVLATRNAFPKPPWEQLREL</sequence>
<name>A0A7J6PIJ1_PEROL</name>
<evidence type="ECO:0000256" key="3">
    <source>
        <dbReference type="ARBA" id="ARBA00022827"/>
    </source>
</evidence>
<dbReference type="GO" id="GO:0050660">
    <property type="term" value="F:flavin adenine dinucleotide binding"/>
    <property type="evidence" value="ECO:0007669"/>
    <property type="project" value="TreeGrafter"/>
</dbReference>
<dbReference type="GO" id="GO:0004783">
    <property type="term" value="F:sulfite reductase (NADPH) activity"/>
    <property type="evidence" value="ECO:0007669"/>
    <property type="project" value="TreeGrafter"/>
</dbReference>
<feature type="compositionally biased region" description="Low complexity" evidence="4">
    <location>
        <begin position="269"/>
        <end position="283"/>
    </location>
</feature>
<feature type="region of interest" description="Disordered" evidence="4">
    <location>
        <begin position="258"/>
        <end position="287"/>
    </location>
</feature>
<evidence type="ECO:0000313" key="6">
    <source>
        <dbReference type="EMBL" id="KAF4695945.1"/>
    </source>
</evidence>
<dbReference type="InterPro" id="IPR039261">
    <property type="entry name" value="FNR_nucleotide-bd"/>
</dbReference>